<sequence length="99" mass="10400">MLLAHAATLAGARSYLAALADHARAVEASSAYERTLIELDWVHGDDTPALDTAGITHDRDIVMGLAVSAVQQLADYGVDALHIELVLASLADAHALDEP</sequence>
<dbReference type="OrthoDB" id="3789017at2"/>
<gene>
    <name evidence="1" type="ORF">BN11_520033</name>
</gene>
<dbReference type="AlphaFoldDB" id="W6JZV1"/>
<dbReference type="STRING" id="1193182.BN11_520033"/>
<proteinExistence type="predicted"/>
<evidence type="ECO:0000313" key="2">
    <source>
        <dbReference type="Proteomes" id="UP000035763"/>
    </source>
</evidence>
<keyword evidence="2" id="KW-1185">Reference proteome</keyword>
<dbReference type="Proteomes" id="UP000035763">
    <property type="component" value="Unassembled WGS sequence"/>
</dbReference>
<accession>W6JZV1</accession>
<organism evidence="1 2">
    <name type="scientific">Nostocoides australiense Ben110</name>
    <dbReference type="NCBI Taxonomy" id="1193182"/>
    <lineage>
        <taxon>Bacteria</taxon>
        <taxon>Bacillati</taxon>
        <taxon>Actinomycetota</taxon>
        <taxon>Actinomycetes</taxon>
        <taxon>Micrococcales</taxon>
        <taxon>Intrasporangiaceae</taxon>
        <taxon>Nostocoides</taxon>
    </lineage>
</organism>
<comment type="caution">
    <text evidence="1">The sequence shown here is derived from an EMBL/GenBank/DDBJ whole genome shotgun (WGS) entry which is preliminary data.</text>
</comment>
<dbReference type="RefSeq" id="WP_048695389.1">
    <property type="nucleotide sequence ID" value="NZ_HG764815.1"/>
</dbReference>
<evidence type="ECO:0000313" key="1">
    <source>
        <dbReference type="EMBL" id="CCH75158.1"/>
    </source>
</evidence>
<name>W6JZV1_9MICO</name>
<reference evidence="1 2" key="1">
    <citation type="journal article" date="2013" name="ISME J.">
        <title>A metabolic model for members of the genus Tetrasphaera involved in enhanced biological phosphorus removal.</title>
        <authorList>
            <person name="Kristiansen R."/>
            <person name="Nguyen H.T.T."/>
            <person name="Saunders A.M."/>
            <person name="Nielsen J.L."/>
            <person name="Wimmer R."/>
            <person name="Le V.Q."/>
            <person name="McIlroy S.J."/>
            <person name="Petrovski S."/>
            <person name="Seviour R.J."/>
            <person name="Calteau A."/>
            <person name="Nielsen K.L."/>
            <person name="Nielsen P.H."/>
        </authorList>
    </citation>
    <scope>NUCLEOTIDE SEQUENCE [LARGE SCALE GENOMIC DNA]</scope>
    <source>
        <strain evidence="1 2">Ben110</strain>
    </source>
</reference>
<protein>
    <submittedName>
        <fullName evidence="1">Uncharacterized protein</fullName>
    </submittedName>
</protein>
<dbReference type="EMBL" id="CAJA01000468">
    <property type="protein sequence ID" value="CCH75158.1"/>
    <property type="molecule type" value="Genomic_DNA"/>
</dbReference>